<organism evidence="2 3">
    <name type="scientific">Uliginosibacterium sediminicola</name>
    <dbReference type="NCBI Taxonomy" id="2024550"/>
    <lineage>
        <taxon>Bacteria</taxon>
        <taxon>Pseudomonadati</taxon>
        <taxon>Pseudomonadota</taxon>
        <taxon>Betaproteobacteria</taxon>
        <taxon>Rhodocyclales</taxon>
        <taxon>Zoogloeaceae</taxon>
        <taxon>Uliginosibacterium</taxon>
    </lineage>
</organism>
<protein>
    <recommendedName>
        <fullName evidence="4">Transmembrane protein</fullName>
    </recommendedName>
</protein>
<gene>
    <name evidence="2" type="ORF">ABDB84_13995</name>
</gene>
<accession>A0ABU9Z0S7</accession>
<name>A0ABU9Z0S7_9RHOO</name>
<comment type="caution">
    <text evidence="2">The sequence shown here is derived from an EMBL/GenBank/DDBJ whole genome shotgun (WGS) entry which is preliminary data.</text>
</comment>
<evidence type="ECO:0000313" key="2">
    <source>
        <dbReference type="EMBL" id="MEN3069595.1"/>
    </source>
</evidence>
<proteinExistence type="predicted"/>
<keyword evidence="1" id="KW-0812">Transmembrane</keyword>
<evidence type="ECO:0000256" key="1">
    <source>
        <dbReference type="SAM" id="Phobius"/>
    </source>
</evidence>
<keyword evidence="3" id="KW-1185">Reference proteome</keyword>
<evidence type="ECO:0000313" key="3">
    <source>
        <dbReference type="Proteomes" id="UP001410394"/>
    </source>
</evidence>
<dbReference type="EMBL" id="JBDIVE010000007">
    <property type="protein sequence ID" value="MEN3069595.1"/>
    <property type="molecule type" value="Genomic_DNA"/>
</dbReference>
<reference evidence="2 3" key="1">
    <citation type="journal article" date="2018" name="Int. J. Syst. Evol. Microbiol.">
        <title>Uliginosibacterium sediminicola sp. nov., isolated from freshwater sediment.</title>
        <authorList>
            <person name="Hwang W.M."/>
            <person name="Kim S.M."/>
            <person name="Kang K."/>
            <person name="Ahn T.Y."/>
        </authorList>
    </citation>
    <scope>NUCLEOTIDE SEQUENCE [LARGE SCALE GENOMIC DNA]</scope>
    <source>
        <strain evidence="2 3">M1-21</strain>
    </source>
</reference>
<dbReference type="RefSeq" id="WP_345920362.1">
    <property type="nucleotide sequence ID" value="NZ_JBDIVE010000007.1"/>
</dbReference>
<keyword evidence="1" id="KW-0472">Membrane</keyword>
<evidence type="ECO:0008006" key="4">
    <source>
        <dbReference type="Google" id="ProtNLM"/>
    </source>
</evidence>
<feature type="transmembrane region" description="Helical" evidence="1">
    <location>
        <begin position="27"/>
        <end position="44"/>
    </location>
</feature>
<sequence>MSLFSRLVFGDTQFGESEELKEFRYKFLCVVMLSCAFFTLLFLIGTTSGVNQLAPAHVRAMAGFTSATILMWLLLRGHAERFMIIAWCYEVLCLLEDSSALIHVKRQGRNRVSVVGELPPPSTVPHAA</sequence>
<feature type="transmembrane region" description="Helical" evidence="1">
    <location>
        <begin position="56"/>
        <end position="75"/>
    </location>
</feature>
<keyword evidence="1" id="KW-1133">Transmembrane helix</keyword>
<dbReference type="Proteomes" id="UP001410394">
    <property type="component" value="Unassembled WGS sequence"/>
</dbReference>